<dbReference type="CDD" id="cd00565">
    <property type="entry name" value="Ubl_ThiS"/>
    <property type="match status" value="1"/>
</dbReference>
<accession>A0A1P8KR78</accession>
<dbReference type="PANTHER" id="PTHR34472">
    <property type="entry name" value="SULFUR CARRIER PROTEIN THIS"/>
    <property type="match status" value="1"/>
</dbReference>
<dbReference type="Pfam" id="PF02597">
    <property type="entry name" value="ThiS"/>
    <property type="match status" value="1"/>
</dbReference>
<dbReference type="STRING" id="1850254.LPB137_13855"/>
<sequence length="66" mass="7359">MEIIVNGEKQKVKEDINVSEMIEVLEYKDKSFAVALNGTFVALKNYNETKINDADKIEILAPMVGG</sequence>
<proteinExistence type="predicted"/>
<dbReference type="KEGG" id="alp:LPB137_13855"/>
<dbReference type="AlphaFoldDB" id="A0A1P8KR78"/>
<dbReference type="SUPFAM" id="SSF54285">
    <property type="entry name" value="MoaD/ThiS"/>
    <property type="match status" value="1"/>
</dbReference>
<organism evidence="1 2">
    <name type="scientific">Poseidonibacter parvus</name>
    <dbReference type="NCBI Taxonomy" id="1850254"/>
    <lineage>
        <taxon>Bacteria</taxon>
        <taxon>Pseudomonadati</taxon>
        <taxon>Campylobacterota</taxon>
        <taxon>Epsilonproteobacteria</taxon>
        <taxon>Campylobacterales</taxon>
        <taxon>Arcobacteraceae</taxon>
        <taxon>Poseidonibacter</taxon>
    </lineage>
</organism>
<gene>
    <name evidence="1" type="ORF">LPB137_13855</name>
</gene>
<name>A0A1P8KR78_9BACT</name>
<dbReference type="PANTHER" id="PTHR34472:SF1">
    <property type="entry name" value="SULFUR CARRIER PROTEIN THIS"/>
    <property type="match status" value="1"/>
</dbReference>
<dbReference type="Gene3D" id="3.10.20.30">
    <property type="match status" value="1"/>
</dbReference>
<dbReference type="Proteomes" id="UP000186074">
    <property type="component" value="Chromosome"/>
</dbReference>
<evidence type="ECO:0000313" key="1">
    <source>
        <dbReference type="EMBL" id="APW67023.1"/>
    </source>
</evidence>
<reference evidence="1 2" key="1">
    <citation type="submission" date="2017-01" db="EMBL/GenBank/DDBJ databases">
        <title>Genome sequencing of Arcobacter sp. LPB0137.</title>
        <authorList>
            <person name="Lee G.-W."/>
            <person name="Yi H."/>
        </authorList>
    </citation>
    <scope>NUCLEOTIDE SEQUENCE [LARGE SCALE GENOMIC DNA]</scope>
    <source>
        <strain evidence="1 2">LPB0137</strain>
    </source>
</reference>
<dbReference type="InterPro" id="IPR012675">
    <property type="entry name" value="Beta-grasp_dom_sf"/>
</dbReference>
<dbReference type="NCBIfam" id="TIGR01683">
    <property type="entry name" value="thiS"/>
    <property type="match status" value="1"/>
</dbReference>
<evidence type="ECO:0000313" key="2">
    <source>
        <dbReference type="Proteomes" id="UP000186074"/>
    </source>
</evidence>
<dbReference type="InterPro" id="IPR003749">
    <property type="entry name" value="ThiS/MoaD-like"/>
</dbReference>
<dbReference type="InterPro" id="IPR010035">
    <property type="entry name" value="Thi_S"/>
</dbReference>
<dbReference type="EMBL" id="CP019070">
    <property type="protein sequence ID" value="APW67023.1"/>
    <property type="molecule type" value="Genomic_DNA"/>
</dbReference>
<protein>
    <submittedName>
        <fullName evidence="1">Thiamine biosynthesis protein ThiS</fullName>
    </submittedName>
</protein>
<keyword evidence="2" id="KW-1185">Reference proteome</keyword>
<dbReference type="InterPro" id="IPR016155">
    <property type="entry name" value="Mopterin_synth/thiamin_S_b"/>
</dbReference>